<comment type="caution">
    <text evidence="2">The sequence shown here is derived from an EMBL/GenBank/DDBJ whole genome shotgun (WGS) entry which is preliminary data.</text>
</comment>
<protein>
    <submittedName>
        <fullName evidence="2">Uncharacterized protein</fullName>
    </submittedName>
</protein>
<organism evidence="2 3">
    <name type="scientific">Armillaria novae-zelandiae</name>
    <dbReference type="NCBI Taxonomy" id="153914"/>
    <lineage>
        <taxon>Eukaryota</taxon>
        <taxon>Fungi</taxon>
        <taxon>Dikarya</taxon>
        <taxon>Basidiomycota</taxon>
        <taxon>Agaricomycotina</taxon>
        <taxon>Agaricomycetes</taxon>
        <taxon>Agaricomycetidae</taxon>
        <taxon>Agaricales</taxon>
        <taxon>Marasmiineae</taxon>
        <taxon>Physalacriaceae</taxon>
        <taxon>Armillaria</taxon>
    </lineage>
</organism>
<gene>
    <name evidence="2" type="ORF">IW261DRAFT_1418366</name>
</gene>
<accession>A0AA39PC13</accession>
<reference evidence="2" key="1">
    <citation type="submission" date="2023-06" db="EMBL/GenBank/DDBJ databases">
        <authorList>
            <consortium name="Lawrence Berkeley National Laboratory"/>
            <person name="Ahrendt S."/>
            <person name="Sahu N."/>
            <person name="Indic B."/>
            <person name="Wong-Bajracharya J."/>
            <person name="Merenyi Z."/>
            <person name="Ke H.-M."/>
            <person name="Monk M."/>
            <person name="Kocsube S."/>
            <person name="Drula E."/>
            <person name="Lipzen A."/>
            <person name="Balint B."/>
            <person name="Henrissat B."/>
            <person name="Andreopoulos B."/>
            <person name="Martin F.M."/>
            <person name="Harder C.B."/>
            <person name="Rigling D."/>
            <person name="Ford K.L."/>
            <person name="Foster G.D."/>
            <person name="Pangilinan J."/>
            <person name="Papanicolaou A."/>
            <person name="Barry K."/>
            <person name="LaButti K."/>
            <person name="Viragh M."/>
            <person name="Koriabine M."/>
            <person name="Yan M."/>
            <person name="Riley R."/>
            <person name="Champramary S."/>
            <person name="Plett K.L."/>
            <person name="Tsai I.J."/>
            <person name="Slot J."/>
            <person name="Sipos G."/>
            <person name="Plett J."/>
            <person name="Nagy L.G."/>
            <person name="Grigoriev I.V."/>
        </authorList>
    </citation>
    <scope>NUCLEOTIDE SEQUENCE</scope>
    <source>
        <strain evidence="2">ICMP 16352</strain>
    </source>
</reference>
<dbReference type="Proteomes" id="UP001175227">
    <property type="component" value="Unassembled WGS sequence"/>
</dbReference>
<evidence type="ECO:0000256" key="1">
    <source>
        <dbReference type="SAM" id="MobiDB-lite"/>
    </source>
</evidence>
<dbReference type="EMBL" id="JAUEPR010000008">
    <property type="protein sequence ID" value="KAK0481254.1"/>
    <property type="molecule type" value="Genomic_DNA"/>
</dbReference>
<evidence type="ECO:0000313" key="3">
    <source>
        <dbReference type="Proteomes" id="UP001175227"/>
    </source>
</evidence>
<feature type="region of interest" description="Disordered" evidence="1">
    <location>
        <begin position="84"/>
        <end position="106"/>
    </location>
</feature>
<sequence>MMDEAGKFLAESLEAMYSDLQSSISNDQERREIFKEELEEVNPGVLHLTRRSDGTLQFRDYINNTEDDQNEENSDEIVVLTNEMQFKEGRGGATSNGTPWPWREER</sequence>
<proteinExistence type="predicted"/>
<dbReference type="AlphaFoldDB" id="A0AA39PC13"/>
<keyword evidence="3" id="KW-1185">Reference proteome</keyword>
<evidence type="ECO:0000313" key="2">
    <source>
        <dbReference type="EMBL" id="KAK0481254.1"/>
    </source>
</evidence>
<name>A0AA39PC13_9AGAR</name>